<feature type="compositionally biased region" description="Basic and acidic residues" evidence="1">
    <location>
        <begin position="58"/>
        <end position="73"/>
    </location>
</feature>
<sequence>MDVPPLPRNIMPAIVNLKELKGNVEDTPTTCTRTPENLQKSLETGRTLCFDHYKTPKMYRESRDASHGTDPRTSRSSSGSL</sequence>
<dbReference type="AlphaFoldDB" id="A0A4Y2A3I2"/>
<evidence type="ECO:0000256" key="1">
    <source>
        <dbReference type="SAM" id="MobiDB-lite"/>
    </source>
</evidence>
<proteinExistence type="predicted"/>
<gene>
    <name evidence="2" type="ORF">AVEN_235271_1</name>
</gene>
<evidence type="ECO:0000313" key="2">
    <source>
        <dbReference type="EMBL" id="GBL74273.1"/>
    </source>
</evidence>
<dbReference type="EMBL" id="BGPR01000005">
    <property type="protein sequence ID" value="GBL74273.1"/>
    <property type="molecule type" value="Genomic_DNA"/>
</dbReference>
<organism evidence="2 3">
    <name type="scientific">Araneus ventricosus</name>
    <name type="common">Orbweaver spider</name>
    <name type="synonym">Epeira ventricosa</name>
    <dbReference type="NCBI Taxonomy" id="182803"/>
    <lineage>
        <taxon>Eukaryota</taxon>
        <taxon>Metazoa</taxon>
        <taxon>Ecdysozoa</taxon>
        <taxon>Arthropoda</taxon>
        <taxon>Chelicerata</taxon>
        <taxon>Arachnida</taxon>
        <taxon>Araneae</taxon>
        <taxon>Araneomorphae</taxon>
        <taxon>Entelegynae</taxon>
        <taxon>Araneoidea</taxon>
        <taxon>Araneidae</taxon>
        <taxon>Araneus</taxon>
    </lineage>
</organism>
<dbReference type="Proteomes" id="UP000499080">
    <property type="component" value="Unassembled WGS sequence"/>
</dbReference>
<comment type="caution">
    <text evidence="2">The sequence shown here is derived from an EMBL/GenBank/DDBJ whole genome shotgun (WGS) entry which is preliminary data.</text>
</comment>
<name>A0A4Y2A3I2_ARAVE</name>
<feature type="region of interest" description="Disordered" evidence="1">
    <location>
        <begin position="58"/>
        <end position="81"/>
    </location>
</feature>
<evidence type="ECO:0000313" key="3">
    <source>
        <dbReference type="Proteomes" id="UP000499080"/>
    </source>
</evidence>
<accession>A0A4Y2A3I2</accession>
<protein>
    <submittedName>
        <fullName evidence="2">Uncharacterized protein</fullName>
    </submittedName>
</protein>
<reference evidence="2 3" key="1">
    <citation type="journal article" date="2019" name="Sci. Rep.">
        <title>Orb-weaving spider Araneus ventricosus genome elucidates the spidroin gene catalogue.</title>
        <authorList>
            <person name="Kono N."/>
            <person name="Nakamura H."/>
            <person name="Ohtoshi R."/>
            <person name="Moran D.A.P."/>
            <person name="Shinohara A."/>
            <person name="Yoshida Y."/>
            <person name="Fujiwara M."/>
            <person name="Mori M."/>
            <person name="Tomita M."/>
            <person name="Arakawa K."/>
        </authorList>
    </citation>
    <scope>NUCLEOTIDE SEQUENCE [LARGE SCALE GENOMIC DNA]</scope>
</reference>
<keyword evidence="3" id="KW-1185">Reference proteome</keyword>